<dbReference type="PANTHER" id="PTHR10000">
    <property type="entry name" value="PHOSPHOSERINE PHOSPHATASE"/>
    <property type="match status" value="1"/>
</dbReference>
<organism evidence="1">
    <name type="scientific">Candidatus Mycoplasma haematominutum 'Birmingham 1'</name>
    <dbReference type="NCBI Taxonomy" id="1116213"/>
    <lineage>
        <taxon>Bacteria</taxon>
        <taxon>Bacillati</taxon>
        <taxon>Mycoplasmatota</taxon>
        <taxon>Mollicutes</taxon>
        <taxon>Mycoplasmataceae</taxon>
        <taxon>Mycoplasma</taxon>
    </lineage>
</organism>
<accession>G8C2N0</accession>
<dbReference type="PANTHER" id="PTHR10000:SF8">
    <property type="entry name" value="HAD SUPERFAMILY HYDROLASE-LIKE, TYPE 3"/>
    <property type="match status" value="1"/>
</dbReference>
<dbReference type="Pfam" id="PF08282">
    <property type="entry name" value="Hydrolase_3"/>
    <property type="match status" value="1"/>
</dbReference>
<dbReference type="AlphaFoldDB" id="G8C2N0"/>
<dbReference type="EMBL" id="HE613254">
    <property type="protein sequence ID" value="CCE66578.1"/>
    <property type="molecule type" value="Genomic_DNA"/>
</dbReference>
<dbReference type="OrthoDB" id="9781413at2"/>
<dbReference type="KEGG" id="mhb:MHM_00600"/>
<protein>
    <submittedName>
        <fullName evidence="1">Hydrolase of the HAD superfamily</fullName>
    </submittedName>
</protein>
<dbReference type="GO" id="GO:0005829">
    <property type="term" value="C:cytosol"/>
    <property type="evidence" value="ECO:0007669"/>
    <property type="project" value="TreeGrafter"/>
</dbReference>
<sequence length="265" mass="30151">MFNYEYIVISDLDGTLCNSLGAPSKNTVEYIREFQQKHPKVLFTFSTGRNWADCSEIYESLGLTGYISCLNGAYIYNPKTEHLVISCLGEKFLNFLLHSPHVLPKLHSGSLLTNKVNIPLNTDQPNKIWNTFRESKAILIGIKLLYREEDKQQVNEIIQIIKSFKPAPKVNLFYYPGLINLEIQNDKEDKFSFVKFAANYYGVDYPKILTFGDNYNDVPMMQGGVRGCALANATFLLKQEAQVISKFSNDEDGLIKELDSFFGPL</sequence>
<dbReference type="InterPro" id="IPR036412">
    <property type="entry name" value="HAD-like_sf"/>
</dbReference>
<gene>
    <name evidence="1" type="ORF">MHM_00600</name>
</gene>
<dbReference type="GO" id="GO:0016791">
    <property type="term" value="F:phosphatase activity"/>
    <property type="evidence" value="ECO:0007669"/>
    <property type="project" value="TreeGrafter"/>
</dbReference>
<evidence type="ECO:0000313" key="1">
    <source>
        <dbReference type="EMBL" id="CCE66578.1"/>
    </source>
</evidence>
<reference evidence="1" key="1">
    <citation type="submission" date="2011-11" db="EMBL/GenBank/DDBJ databases">
        <title>Complete genome sequence of Candidatus Mycoplasma haemominutum.</title>
        <authorList>
            <person name="Barker E.N."/>
            <person name="Darby A.C."/>
            <person name="Helps C.R."/>
            <person name="Peters I.R."/>
            <person name="Hughes M.A."/>
            <person name="Radford A.D."/>
            <person name="Novacco M."/>
            <person name="Boretti F."/>
            <person name="Hofmann-Lehmann R."/>
            <person name="Tasker S."/>
        </authorList>
    </citation>
    <scope>NUCLEOTIDE SEQUENCE</scope>
    <source>
        <strain evidence="1">Birmingham 1</strain>
    </source>
</reference>
<keyword evidence="1" id="KW-0378">Hydrolase</keyword>
<dbReference type="Gene3D" id="3.40.50.1000">
    <property type="entry name" value="HAD superfamily/HAD-like"/>
    <property type="match status" value="1"/>
</dbReference>
<dbReference type="NCBIfam" id="TIGR01484">
    <property type="entry name" value="HAD-SF-IIB"/>
    <property type="match status" value="1"/>
</dbReference>
<dbReference type="RefSeq" id="WP_015511443.1">
    <property type="nucleotide sequence ID" value="NC_021007.1"/>
</dbReference>
<dbReference type="InterPro" id="IPR023214">
    <property type="entry name" value="HAD_sf"/>
</dbReference>
<dbReference type="SUPFAM" id="SSF56784">
    <property type="entry name" value="HAD-like"/>
    <property type="match status" value="1"/>
</dbReference>
<proteinExistence type="predicted"/>
<dbReference type="HOGENOM" id="CLU_044146_1_1_14"/>
<name>G8C2N0_9MOLU</name>
<dbReference type="InterPro" id="IPR006379">
    <property type="entry name" value="HAD-SF_hydro_IIB"/>
</dbReference>
<dbReference type="Gene3D" id="3.30.1240.10">
    <property type="match status" value="1"/>
</dbReference>
<dbReference type="GO" id="GO:0000287">
    <property type="term" value="F:magnesium ion binding"/>
    <property type="evidence" value="ECO:0007669"/>
    <property type="project" value="TreeGrafter"/>
</dbReference>
<dbReference type="PATRIC" id="fig|1116213.3.peg.60"/>
<reference evidence="1" key="2">
    <citation type="submission" date="2011-11" db="EMBL/GenBank/DDBJ databases">
        <authorList>
            <person name="Barker E."/>
        </authorList>
    </citation>
    <scope>NUCLEOTIDE SEQUENCE</scope>
    <source>
        <strain evidence="1">Birmingham 1</strain>
    </source>
</reference>